<keyword evidence="2 5" id="KW-0812">Transmembrane</keyword>
<evidence type="ECO:0000259" key="6">
    <source>
        <dbReference type="Pfam" id="PF01699"/>
    </source>
</evidence>
<name>A0A031LTM8_9CREN</name>
<evidence type="ECO:0000256" key="2">
    <source>
        <dbReference type="ARBA" id="ARBA00022692"/>
    </source>
</evidence>
<reference evidence="7 8" key="1">
    <citation type="submission" date="2014-03" db="EMBL/GenBank/DDBJ databases">
        <title>Draft genome sequence of the novel thermoacidophilic archaea Acidianus copahuensis ALE1 strain, isolated from Copahue volcanic area in Neuquen Argentina.</title>
        <authorList>
            <person name="Urbieta M.S."/>
            <person name="Rascovan N."/>
            <person name="Castro C."/>
            <person name="Revale S."/>
            <person name="Giaveno M.A."/>
            <person name="Vazquez M.P."/>
            <person name="Donati E.R."/>
        </authorList>
    </citation>
    <scope>NUCLEOTIDE SEQUENCE [LARGE SCALE GENOMIC DNA]</scope>
    <source>
        <strain evidence="7 8">ALE1</strain>
    </source>
</reference>
<comment type="caution">
    <text evidence="7">The sequence shown here is derived from an EMBL/GenBank/DDBJ whole genome shotgun (WGS) entry which is preliminary data.</text>
</comment>
<keyword evidence="4 5" id="KW-0472">Membrane</keyword>
<keyword evidence="8" id="KW-1185">Reference proteome</keyword>
<organism evidence="7 8">
    <name type="scientific">Candidatus Acidianus copahuensis</name>
    <dbReference type="NCBI Taxonomy" id="1160895"/>
    <lineage>
        <taxon>Archaea</taxon>
        <taxon>Thermoproteota</taxon>
        <taxon>Thermoprotei</taxon>
        <taxon>Sulfolobales</taxon>
        <taxon>Sulfolobaceae</taxon>
        <taxon>Acidianus</taxon>
    </lineage>
</organism>
<evidence type="ECO:0000256" key="3">
    <source>
        <dbReference type="ARBA" id="ARBA00022989"/>
    </source>
</evidence>
<feature type="transmembrane region" description="Helical" evidence="5">
    <location>
        <begin position="95"/>
        <end position="111"/>
    </location>
</feature>
<dbReference type="InterPro" id="IPR004837">
    <property type="entry name" value="NaCa_Exmemb"/>
</dbReference>
<evidence type="ECO:0000313" key="7">
    <source>
        <dbReference type="EMBL" id="EZQ11156.1"/>
    </source>
</evidence>
<feature type="domain" description="Sodium/calcium exchanger membrane region" evidence="6">
    <location>
        <begin position="32"/>
        <end position="132"/>
    </location>
</feature>
<dbReference type="GO" id="GO:0055085">
    <property type="term" value="P:transmembrane transport"/>
    <property type="evidence" value="ECO:0007669"/>
    <property type="project" value="InterPro"/>
</dbReference>
<feature type="transmembrane region" description="Helical" evidence="5">
    <location>
        <begin position="144"/>
        <end position="162"/>
    </location>
</feature>
<evidence type="ECO:0000256" key="5">
    <source>
        <dbReference type="SAM" id="Phobius"/>
    </source>
</evidence>
<dbReference type="Pfam" id="PF01699">
    <property type="entry name" value="Na_Ca_ex"/>
    <property type="match status" value="1"/>
</dbReference>
<dbReference type="OrthoDB" id="43479at2157"/>
<dbReference type="Proteomes" id="UP000024332">
    <property type="component" value="Unassembled WGS sequence"/>
</dbReference>
<protein>
    <recommendedName>
        <fullName evidence="6">Sodium/calcium exchanger membrane region domain-containing protein</fullName>
    </recommendedName>
</protein>
<feature type="transmembrane region" description="Helical" evidence="5">
    <location>
        <begin position="239"/>
        <end position="257"/>
    </location>
</feature>
<evidence type="ECO:0000256" key="4">
    <source>
        <dbReference type="ARBA" id="ARBA00023136"/>
    </source>
</evidence>
<feature type="transmembrane region" description="Helical" evidence="5">
    <location>
        <begin position="269"/>
        <end position="286"/>
    </location>
</feature>
<evidence type="ECO:0000256" key="1">
    <source>
        <dbReference type="ARBA" id="ARBA00004141"/>
    </source>
</evidence>
<accession>A0A031LTM8</accession>
<dbReference type="EMBL" id="JFZT01000017">
    <property type="protein sequence ID" value="EZQ11156.1"/>
    <property type="molecule type" value="Genomic_DNA"/>
</dbReference>
<evidence type="ECO:0000313" key="8">
    <source>
        <dbReference type="Proteomes" id="UP000024332"/>
    </source>
</evidence>
<dbReference type="GO" id="GO:0016020">
    <property type="term" value="C:membrane"/>
    <property type="evidence" value="ECO:0007669"/>
    <property type="project" value="UniProtKB-SubCell"/>
</dbReference>
<sequence length="287" mass="31629">MYYQDFILPIIGFYIGGELLLKGGKRVSNQAVFLGILSSVPEIVTLLGLIEERSYYLAIGSIIVSVILVSTLGIGAIGIIAFLKWREKVTVKLNERPLIGIISALLIAILIIQRMNYLIGIPLIFLLIFYLVRKLEGIKANNKGIYLMIVGMGILWVSSQFLVSSITSSQLPNWAYSEFLIPILLNAQDLFVGFRESANDPRLTSQVTEGFIIEIVMLSLFAFGVLGVLGGFGGLPLNGLGYLIFSLVVVDTALIILSSKNDFSFKDSLILFTLYFLIPLSLLQKPL</sequence>
<feature type="transmembrane region" description="Helical" evidence="5">
    <location>
        <begin position="31"/>
        <end position="50"/>
    </location>
</feature>
<dbReference type="STRING" id="1160895.CM19_02235"/>
<keyword evidence="3 5" id="KW-1133">Transmembrane helix</keyword>
<gene>
    <name evidence="7" type="ORF">CM19_02235</name>
</gene>
<comment type="subcellular location">
    <subcellularLocation>
        <location evidence="1">Membrane</location>
        <topology evidence="1">Multi-pass membrane protein</topology>
    </subcellularLocation>
</comment>
<proteinExistence type="predicted"/>
<feature type="transmembrane region" description="Helical" evidence="5">
    <location>
        <begin position="56"/>
        <end position="83"/>
    </location>
</feature>
<feature type="transmembrane region" description="Helical" evidence="5">
    <location>
        <begin position="215"/>
        <end position="233"/>
    </location>
</feature>
<dbReference type="RefSeq" id="WP_048098771.1">
    <property type="nucleotide sequence ID" value="NZ_JFZT01000017.1"/>
</dbReference>
<dbReference type="AlphaFoldDB" id="A0A031LTM8"/>